<dbReference type="Proteomes" id="UP001596028">
    <property type="component" value="Unassembled WGS sequence"/>
</dbReference>
<comment type="caution">
    <text evidence="1">The sequence shown here is derived from an EMBL/GenBank/DDBJ whole genome shotgun (WGS) entry which is preliminary data.</text>
</comment>
<organism evidence="1 2">
    <name type="scientific">Cohnella hongkongensis</name>
    <dbReference type="NCBI Taxonomy" id="178337"/>
    <lineage>
        <taxon>Bacteria</taxon>
        <taxon>Bacillati</taxon>
        <taxon>Bacillota</taxon>
        <taxon>Bacilli</taxon>
        <taxon>Bacillales</taxon>
        <taxon>Paenibacillaceae</taxon>
        <taxon>Cohnella</taxon>
    </lineage>
</organism>
<accession>A0ABV9FL88</accession>
<dbReference type="RefSeq" id="WP_378100514.1">
    <property type="nucleotide sequence ID" value="NZ_JBHSEP010000021.1"/>
</dbReference>
<evidence type="ECO:0000313" key="2">
    <source>
        <dbReference type="Proteomes" id="UP001596028"/>
    </source>
</evidence>
<proteinExistence type="predicted"/>
<reference evidence="2" key="1">
    <citation type="journal article" date="2019" name="Int. J. Syst. Evol. Microbiol.">
        <title>The Global Catalogue of Microorganisms (GCM) 10K type strain sequencing project: providing services to taxonomists for standard genome sequencing and annotation.</title>
        <authorList>
            <consortium name="The Broad Institute Genomics Platform"/>
            <consortium name="The Broad Institute Genome Sequencing Center for Infectious Disease"/>
            <person name="Wu L."/>
            <person name="Ma J."/>
        </authorList>
    </citation>
    <scope>NUCLEOTIDE SEQUENCE [LARGE SCALE GENOMIC DNA]</scope>
    <source>
        <strain evidence="2">CCUG 49571</strain>
    </source>
</reference>
<gene>
    <name evidence="1" type="ORF">ACFO3S_22105</name>
</gene>
<sequence length="806" mass="89490">MTHNIRAGQLVLAINGRGEVRLWADRSGAPDGEPTAAASSPLLRLLAEDELLSPLRCESQPKTGTLKLTYANGTRATVGVAEKNGYAVLELASIEQGSPDAVIWGPYLTGIGESIGESVGVVHDGRFAIGLQALNAKTIGGWPLELGRLAEMAPTYSEGGAQDPNGRGPSDNKFEYAVCTAWPTMDGGSALQAYARDRTKRSIRPVWNVPSADVRPFEGEDASLAGSRIALFGCPSDRILETIERIELGEDLPHPTVEGQWGKTSPAANQSYLITDFTEETIGDAVRYTKLAGLRYVYHPDPFEQWGHFKLKRGSFPSGDEGLRLCSEAARAEGVSIGIHTLSNFTTLNDPYVTPVPDERLQPIGSASLAEDANERDDRLEIDEPWPFIVAMYRKTARIGSELVEYDAVSETAPWTLLGVKRGMHGTAASQHAKGEKVERLWDHPYDVVFPDLALQDEYAERLAELMNKAGIRQVSFDGLEGLYATGQDDYGVIRFVEMQYRRWKQEVINDASIAVPNYLWHIATRFNWGEPWGAETREGQLEWRLSNQRYFERNFIPRMLGWFLIRSASDRFEATAIDEIEWVLSKAAGFGAGFALVADGAVLKRNGNIEQLLEAVREWETARRLGAFSAEQRQRLVDPKGDWHLEPDGDRRWKLYPVQATKPLVCNPAELQPGQPGGSDWAMFNRYGEQPLRFTMRVRPSYGNEDAAVQRPTFYTDGVYMTFDTVVAANQYLECDGTRFGRVYDANRNLLRVVEAAADAPTVRHGGQTLSFSAKFVGDPKPDVTVKVWLYGDPETVSADREQMQ</sequence>
<protein>
    <submittedName>
        <fullName evidence="1">Uncharacterized protein</fullName>
    </submittedName>
</protein>
<keyword evidence="2" id="KW-1185">Reference proteome</keyword>
<evidence type="ECO:0000313" key="1">
    <source>
        <dbReference type="EMBL" id="MFC4600954.1"/>
    </source>
</evidence>
<dbReference type="EMBL" id="JBHSEP010000021">
    <property type="protein sequence ID" value="MFC4600954.1"/>
    <property type="molecule type" value="Genomic_DNA"/>
</dbReference>
<name>A0ABV9FL88_9BACL</name>